<dbReference type="Pfam" id="PF02591">
    <property type="entry name" value="Zn_ribbon_9"/>
    <property type="match status" value="1"/>
</dbReference>
<dbReference type="InterPro" id="IPR052376">
    <property type="entry name" value="Oxidative_Scav/Glycosyltrans"/>
</dbReference>
<protein>
    <submittedName>
        <fullName evidence="5">Uncharacterized protein</fullName>
    </submittedName>
</protein>
<reference evidence="6 7" key="1">
    <citation type="journal article" date="2019" name="Nat. Microbiol.">
        <title>Mediterranean grassland soil C-N compound turnover is dependent on rainfall and depth, and is mediated by genomically divergent microorganisms.</title>
        <authorList>
            <person name="Diamond S."/>
            <person name="Andeer P.F."/>
            <person name="Li Z."/>
            <person name="Crits-Christoph A."/>
            <person name="Burstein D."/>
            <person name="Anantharaman K."/>
            <person name="Lane K.R."/>
            <person name="Thomas B.C."/>
            <person name="Pan C."/>
            <person name="Northen T.R."/>
            <person name="Banfield J.F."/>
        </authorList>
    </citation>
    <scope>NUCLEOTIDE SEQUENCE [LARGE SCALE GENOMIC DNA]</scope>
    <source>
        <strain evidence="5">NP_1</strain>
        <strain evidence="4">NP_2</strain>
    </source>
</reference>
<evidence type="ECO:0000259" key="2">
    <source>
        <dbReference type="Pfam" id="PF02591"/>
    </source>
</evidence>
<dbReference type="Gene3D" id="1.10.287.1490">
    <property type="match status" value="1"/>
</dbReference>
<evidence type="ECO:0000313" key="6">
    <source>
        <dbReference type="Proteomes" id="UP000315217"/>
    </source>
</evidence>
<dbReference type="InterPro" id="IPR056003">
    <property type="entry name" value="CT398_CC_hairpin"/>
</dbReference>
<dbReference type="AlphaFoldDB" id="A0A537LRP6"/>
<evidence type="ECO:0000256" key="1">
    <source>
        <dbReference type="SAM" id="Coils"/>
    </source>
</evidence>
<proteinExistence type="predicted"/>
<feature type="domain" description="C4-type zinc ribbon" evidence="2">
    <location>
        <begin position="198"/>
        <end position="230"/>
    </location>
</feature>
<evidence type="ECO:0000313" key="7">
    <source>
        <dbReference type="Proteomes" id="UP000318661"/>
    </source>
</evidence>
<organism evidence="5 6">
    <name type="scientific">Candidatus Segetimicrobium genomatis</name>
    <dbReference type="NCBI Taxonomy" id="2569760"/>
    <lineage>
        <taxon>Bacteria</taxon>
        <taxon>Bacillati</taxon>
        <taxon>Candidatus Sysuimicrobiota</taxon>
        <taxon>Candidatus Sysuimicrobiia</taxon>
        <taxon>Candidatus Sysuimicrobiales</taxon>
        <taxon>Candidatus Segetimicrobiaceae</taxon>
        <taxon>Candidatus Segetimicrobium</taxon>
    </lineage>
</organism>
<dbReference type="Proteomes" id="UP000315217">
    <property type="component" value="Unassembled WGS sequence"/>
</dbReference>
<evidence type="ECO:0000313" key="5">
    <source>
        <dbReference type="EMBL" id="TMJ10612.1"/>
    </source>
</evidence>
<gene>
    <name evidence="5" type="ORF">E6G98_07325</name>
    <name evidence="4" type="ORF">E6G99_13515</name>
</gene>
<dbReference type="InterPro" id="IPR003743">
    <property type="entry name" value="Zf-RING_7"/>
</dbReference>
<sequence length="235" mass="26735">MTRIRTLYELQLIDTQIARLEAALAALDDGTTLRGRVQQAHAVEETARSDLQAGQARLRDLELELQSTVGKATKVEGDLYSGRISNPKELRAMQEDVEALGRQRQRIEEEMLTLMEEVERQLEQIRRLEAERQARDRELDEHLEDYTTRQRALTAELEAARRHREALAAEADPGFLRRYERLRSRKDGVAVTAVNGSVCNACHMTVPEAVLNAARESDDVHTCEDCGRILYVPNE</sequence>
<dbReference type="EMBL" id="VBAI01000111">
    <property type="protein sequence ID" value="TMJ10612.1"/>
    <property type="molecule type" value="Genomic_DNA"/>
</dbReference>
<dbReference type="PANTHER" id="PTHR39082:SF1">
    <property type="entry name" value="SCAVENGER RECEPTOR CLASS A MEMBER 3"/>
    <property type="match status" value="1"/>
</dbReference>
<name>A0A537LRP6_9BACT</name>
<dbReference type="PANTHER" id="PTHR39082">
    <property type="entry name" value="PHOSPHOLIPASE C-BETA-2-RELATED"/>
    <property type="match status" value="1"/>
</dbReference>
<keyword evidence="1" id="KW-0175">Coiled coil</keyword>
<feature type="coiled-coil region" evidence="1">
    <location>
        <begin position="90"/>
        <end position="170"/>
    </location>
</feature>
<dbReference type="EMBL" id="VBAJ01000384">
    <property type="protein sequence ID" value="TMI98999.1"/>
    <property type="molecule type" value="Genomic_DNA"/>
</dbReference>
<dbReference type="Pfam" id="PF24481">
    <property type="entry name" value="CT398_CC"/>
    <property type="match status" value="1"/>
</dbReference>
<feature type="domain" description="CT398-like coiled coil hairpin" evidence="3">
    <location>
        <begin position="10"/>
        <end position="186"/>
    </location>
</feature>
<dbReference type="Proteomes" id="UP000318661">
    <property type="component" value="Unassembled WGS sequence"/>
</dbReference>
<evidence type="ECO:0000313" key="4">
    <source>
        <dbReference type="EMBL" id="TMI98999.1"/>
    </source>
</evidence>
<comment type="caution">
    <text evidence="5">The sequence shown here is derived from an EMBL/GenBank/DDBJ whole genome shotgun (WGS) entry which is preliminary data.</text>
</comment>
<accession>A0A537LRP6</accession>
<evidence type="ECO:0000259" key="3">
    <source>
        <dbReference type="Pfam" id="PF24481"/>
    </source>
</evidence>